<keyword evidence="5" id="KW-0479">Metal-binding</keyword>
<comment type="pathway">
    <text evidence="2">Secondary metabolite biosynthesis.</text>
</comment>
<comment type="cofactor">
    <cofactor evidence="1">
        <name>heme</name>
        <dbReference type="ChEBI" id="CHEBI:30413"/>
    </cofactor>
</comment>
<dbReference type="GO" id="GO:0016705">
    <property type="term" value="F:oxidoreductase activity, acting on paired donors, with incorporation or reduction of molecular oxygen"/>
    <property type="evidence" value="ECO:0007669"/>
    <property type="project" value="InterPro"/>
</dbReference>
<evidence type="ECO:0000256" key="8">
    <source>
        <dbReference type="ARBA" id="ARBA00023033"/>
    </source>
</evidence>
<evidence type="ECO:0000256" key="2">
    <source>
        <dbReference type="ARBA" id="ARBA00005179"/>
    </source>
</evidence>
<gene>
    <name evidence="9" type="primary">Q8NJQ2</name>
</gene>
<reference evidence="9" key="1">
    <citation type="submission" date="2019-10" db="EMBL/GenBank/DDBJ databases">
        <authorList>
            <person name="Nor Muhammad N."/>
        </authorList>
    </citation>
    <scope>NUCLEOTIDE SEQUENCE</scope>
</reference>
<dbReference type="EMBL" id="LR729105">
    <property type="protein sequence ID" value="VWP01102.1"/>
    <property type="molecule type" value="Genomic_DNA"/>
</dbReference>
<keyword evidence="4" id="KW-0349">Heme</keyword>
<evidence type="ECO:0000256" key="1">
    <source>
        <dbReference type="ARBA" id="ARBA00001971"/>
    </source>
</evidence>
<dbReference type="PANTHER" id="PTHR24305:SF166">
    <property type="entry name" value="CYTOCHROME P450 12A4, MITOCHONDRIAL-RELATED"/>
    <property type="match status" value="1"/>
</dbReference>
<dbReference type="AlphaFoldDB" id="A0A5K1K5I7"/>
<dbReference type="InterPro" id="IPR001128">
    <property type="entry name" value="Cyt_P450"/>
</dbReference>
<comment type="similarity">
    <text evidence="3">Belongs to the cytochrome P450 family.</text>
</comment>
<evidence type="ECO:0000256" key="4">
    <source>
        <dbReference type="ARBA" id="ARBA00022617"/>
    </source>
</evidence>
<protein>
    <submittedName>
        <fullName evidence="9">N/A</fullName>
    </submittedName>
</protein>
<dbReference type="Gene3D" id="1.10.630.10">
    <property type="entry name" value="Cytochrome P450"/>
    <property type="match status" value="1"/>
</dbReference>
<sequence>MVFTLESKLLSGVSPMVRLSALPLHTQFYAKTLEFRTFVSKRLSPPSESLPLSLPFAPAPQSTQRPPSCTIGPGVMSLLVVAIVDRTWMTSLVLPAPPFSSVRDFWSTTTTEQELHEHLAGNFPELSQRQTWKLWDDLAEEHGTVSKLHGMFGARIVLLHDPKALYHIFIKDQEFWPKGLNPSNDFSVLLGPGVLSSKGEQHRRQRKLLNPVFSAAHLRNMTHIFYGIAHKLRQAIASRLPADGTSGDVLDVNGWMARTTLEMLGQAGLGYSFDDFEGDATDAFGESLKMFFPESSLAFIVSFTVQALSYVLPDWIIRRILRATPTKQVQKIMDISDVIVNRSKDIIAEKRETLLKGDVAMAHQVGEGKDLMSICLRANLAATEKEKLSDEELLAQMSTFILAGMDTSSNALSRTLHLLSQHPSVQSKLRAEIVEARGGPGGDSDIPFDDVMKLPYLDAVCRETLRLHAPVQVSGRTASRDVMLPLSAPVKTKDGSKISELFIPRATTVITNLQASNRNKVLWGKDADEWRPERWLNPLPKALEEAHPRSLLKVAPAYSTDSGFKFSQLEMKIILFTLIPAFSFSLTDKPIAWNTSTVNYPTMGEESTKPEMLLRVSALH</sequence>
<evidence type="ECO:0000256" key="6">
    <source>
        <dbReference type="ARBA" id="ARBA00023002"/>
    </source>
</evidence>
<organism evidence="9">
    <name type="scientific">Ganoderma boninense</name>
    <dbReference type="NCBI Taxonomy" id="34458"/>
    <lineage>
        <taxon>Eukaryota</taxon>
        <taxon>Fungi</taxon>
        <taxon>Dikarya</taxon>
        <taxon>Basidiomycota</taxon>
        <taxon>Agaricomycotina</taxon>
        <taxon>Agaricomycetes</taxon>
        <taxon>Polyporales</taxon>
        <taxon>Polyporaceae</taxon>
        <taxon>Ganoderma</taxon>
    </lineage>
</organism>
<keyword evidence="6" id="KW-0560">Oxidoreductase</keyword>
<name>A0A5K1K5I7_9APHY</name>
<dbReference type="GO" id="GO:0005506">
    <property type="term" value="F:iron ion binding"/>
    <property type="evidence" value="ECO:0007669"/>
    <property type="project" value="InterPro"/>
</dbReference>
<dbReference type="InterPro" id="IPR050121">
    <property type="entry name" value="Cytochrome_P450_monoxygenase"/>
</dbReference>
<dbReference type="InterPro" id="IPR036396">
    <property type="entry name" value="Cyt_P450_sf"/>
</dbReference>
<evidence type="ECO:0000256" key="3">
    <source>
        <dbReference type="ARBA" id="ARBA00010617"/>
    </source>
</evidence>
<dbReference type="SUPFAM" id="SSF48264">
    <property type="entry name" value="Cytochrome P450"/>
    <property type="match status" value="1"/>
</dbReference>
<dbReference type="GO" id="GO:0020037">
    <property type="term" value="F:heme binding"/>
    <property type="evidence" value="ECO:0007669"/>
    <property type="project" value="InterPro"/>
</dbReference>
<dbReference type="InterPro" id="IPR002401">
    <property type="entry name" value="Cyt_P450_E_grp-I"/>
</dbReference>
<dbReference type="Pfam" id="PF00067">
    <property type="entry name" value="p450"/>
    <property type="match status" value="1"/>
</dbReference>
<proteinExistence type="inferred from homology"/>
<keyword evidence="7" id="KW-0408">Iron</keyword>
<dbReference type="PRINTS" id="PR00463">
    <property type="entry name" value="EP450I"/>
</dbReference>
<keyword evidence="8" id="KW-0503">Monooxygenase</keyword>
<evidence type="ECO:0000256" key="5">
    <source>
        <dbReference type="ARBA" id="ARBA00022723"/>
    </source>
</evidence>
<evidence type="ECO:0000256" key="7">
    <source>
        <dbReference type="ARBA" id="ARBA00023004"/>
    </source>
</evidence>
<dbReference type="PANTHER" id="PTHR24305">
    <property type="entry name" value="CYTOCHROME P450"/>
    <property type="match status" value="1"/>
</dbReference>
<evidence type="ECO:0000313" key="9">
    <source>
        <dbReference type="EMBL" id="VWP01102.1"/>
    </source>
</evidence>
<dbReference type="GO" id="GO:0004497">
    <property type="term" value="F:monooxygenase activity"/>
    <property type="evidence" value="ECO:0007669"/>
    <property type="project" value="UniProtKB-KW"/>
</dbReference>
<accession>A0A5K1K5I7</accession>